<evidence type="ECO:0000259" key="1">
    <source>
        <dbReference type="Pfam" id="PF13304"/>
    </source>
</evidence>
<evidence type="ECO:0000313" key="2">
    <source>
        <dbReference type="EMBL" id="MEA5260614.1"/>
    </source>
</evidence>
<keyword evidence="2" id="KW-0067">ATP-binding</keyword>
<dbReference type="PANTHER" id="PTHR40396:SF1">
    <property type="entry name" value="ATPASE AAA-TYPE CORE DOMAIN-CONTAINING PROTEIN"/>
    <property type="match status" value="1"/>
</dbReference>
<proteinExistence type="predicted"/>
<dbReference type="Pfam" id="PF13304">
    <property type="entry name" value="AAA_21"/>
    <property type="match status" value="1"/>
</dbReference>
<dbReference type="SUPFAM" id="SSF52540">
    <property type="entry name" value="P-loop containing nucleoside triphosphate hydrolases"/>
    <property type="match status" value="1"/>
</dbReference>
<dbReference type="EMBL" id="JAYFUL010000061">
    <property type="protein sequence ID" value="MEA5260614.1"/>
    <property type="molecule type" value="Genomic_DNA"/>
</dbReference>
<accession>A0ABU5QVE0</accession>
<dbReference type="Proteomes" id="UP001304671">
    <property type="component" value="Unassembled WGS sequence"/>
</dbReference>
<dbReference type="GO" id="GO:0005524">
    <property type="term" value="F:ATP binding"/>
    <property type="evidence" value="ECO:0007669"/>
    <property type="project" value="UniProtKB-KW"/>
</dbReference>
<protein>
    <submittedName>
        <fullName evidence="2">ATP-binding protein</fullName>
    </submittedName>
</protein>
<evidence type="ECO:0000313" key="3">
    <source>
        <dbReference type="Proteomes" id="UP001304671"/>
    </source>
</evidence>
<keyword evidence="2" id="KW-0547">Nucleotide-binding</keyword>
<dbReference type="InterPro" id="IPR027417">
    <property type="entry name" value="P-loop_NTPase"/>
</dbReference>
<organism evidence="2 3">
    <name type="scientific">Arcicella aquatica</name>
    <dbReference type="NCBI Taxonomy" id="217141"/>
    <lineage>
        <taxon>Bacteria</taxon>
        <taxon>Pseudomonadati</taxon>
        <taxon>Bacteroidota</taxon>
        <taxon>Cytophagia</taxon>
        <taxon>Cytophagales</taxon>
        <taxon>Flectobacillaceae</taxon>
        <taxon>Arcicella</taxon>
    </lineage>
</organism>
<comment type="caution">
    <text evidence="2">The sequence shown here is derived from an EMBL/GenBank/DDBJ whole genome shotgun (WGS) entry which is preliminary data.</text>
</comment>
<reference evidence="2 3" key="1">
    <citation type="submission" date="2023-12" db="EMBL/GenBank/DDBJ databases">
        <title>Novel species of the genus Arcicella isolated from rivers.</title>
        <authorList>
            <person name="Lu H."/>
        </authorList>
    </citation>
    <scope>NUCLEOTIDE SEQUENCE [LARGE SCALE GENOMIC DNA]</scope>
    <source>
        <strain evidence="2 3">LMG 21963</strain>
    </source>
</reference>
<feature type="domain" description="ATPase AAA-type core" evidence="1">
    <location>
        <begin position="50"/>
        <end position="370"/>
    </location>
</feature>
<keyword evidence="3" id="KW-1185">Reference proteome</keyword>
<sequence>MLLQFSVKNFRTFKDKATLSLVASNYDKATRESENIYHDNKFNLRILKSAVVYGANASGKSKLFEALMFMERFVITSSKESKKGDKIDVEPYKLNSESEHSPTEFEVIFIFKNVMYRYGFEADRKMVISEWLYYRPNTKEIELFYREGNNFEIHQKKFSKANTLVKEGLVRDNALLISVSAQFNDDTSISVLNWFENLKTISGLHEEGYQGFTMSQTEDRPYKAKILSLLKVADLGIQDIKLQKLDIDKLSKNVPKELVDKINKEVNEEKAEFFSDIITTHKKYDINKKVIDSVYFSLDDDESSGTRKIFALTGPIIDVIENGYILVVDELDAKLHPNLVCKLVSLFNSKDLNKKNAQLIFNTHDTNLLSSGLFRRDQIWFTDKNQFGEAKLYSLADFKSDEVRKTESFEENYINGKYGAIPFLGFFDNLNTILPAYENEG</sequence>
<dbReference type="InterPro" id="IPR003959">
    <property type="entry name" value="ATPase_AAA_core"/>
</dbReference>
<dbReference type="RefSeq" id="WP_323253293.1">
    <property type="nucleotide sequence ID" value="NZ_JAYFUL010000061.1"/>
</dbReference>
<dbReference type="PANTHER" id="PTHR40396">
    <property type="entry name" value="ATPASE-LIKE PROTEIN"/>
    <property type="match status" value="1"/>
</dbReference>
<gene>
    <name evidence="2" type="ORF">VB264_22645</name>
</gene>
<dbReference type="Gene3D" id="3.40.50.300">
    <property type="entry name" value="P-loop containing nucleotide triphosphate hydrolases"/>
    <property type="match status" value="1"/>
</dbReference>
<name>A0ABU5QVE0_9BACT</name>